<dbReference type="PANTHER" id="PTHR43433:SF5">
    <property type="entry name" value="AB HYDROLASE-1 DOMAIN-CONTAINING PROTEIN"/>
    <property type="match status" value="1"/>
</dbReference>
<accession>A0A1X6ZYQ1</accession>
<dbReference type="AlphaFoldDB" id="A0A1X6ZYQ1"/>
<dbReference type="Pfam" id="PF00561">
    <property type="entry name" value="Abhydrolase_1"/>
    <property type="match status" value="1"/>
</dbReference>
<dbReference type="SUPFAM" id="SSF53474">
    <property type="entry name" value="alpha/beta-Hydrolases"/>
    <property type="match status" value="1"/>
</dbReference>
<proteinExistence type="predicted"/>
<evidence type="ECO:0000259" key="1">
    <source>
        <dbReference type="Pfam" id="PF00561"/>
    </source>
</evidence>
<dbReference type="EMBL" id="FWFN01000007">
    <property type="protein sequence ID" value="SLN65033.1"/>
    <property type="molecule type" value="Genomic_DNA"/>
</dbReference>
<dbReference type="GO" id="GO:0004064">
    <property type="term" value="F:arylesterase activity"/>
    <property type="evidence" value="ECO:0007669"/>
    <property type="project" value="UniProtKB-EC"/>
</dbReference>
<keyword evidence="2" id="KW-0378">Hydrolase</keyword>
<organism evidence="2 3">
    <name type="scientific">Pseudooceanicola marinus</name>
    <dbReference type="NCBI Taxonomy" id="396013"/>
    <lineage>
        <taxon>Bacteria</taxon>
        <taxon>Pseudomonadati</taxon>
        <taxon>Pseudomonadota</taxon>
        <taxon>Alphaproteobacteria</taxon>
        <taxon>Rhodobacterales</taxon>
        <taxon>Paracoccaceae</taxon>
        <taxon>Pseudooceanicola</taxon>
    </lineage>
</organism>
<gene>
    <name evidence="2" type="ORF">PSM7751_03325</name>
</gene>
<dbReference type="RefSeq" id="WP_085889362.1">
    <property type="nucleotide sequence ID" value="NZ_FWFN01000007.1"/>
</dbReference>
<evidence type="ECO:0000313" key="3">
    <source>
        <dbReference type="Proteomes" id="UP000193963"/>
    </source>
</evidence>
<keyword evidence="3" id="KW-1185">Reference proteome</keyword>
<protein>
    <submittedName>
        <fullName evidence="2">Arylesterase</fullName>
        <ecNumber evidence="2">3.1.1.2</ecNumber>
    </submittedName>
</protein>
<name>A0A1X6ZYQ1_9RHOB</name>
<dbReference type="OrthoDB" id="9791366at2"/>
<dbReference type="Proteomes" id="UP000193963">
    <property type="component" value="Unassembled WGS sequence"/>
</dbReference>
<dbReference type="Gene3D" id="3.40.50.1820">
    <property type="entry name" value="alpha/beta hydrolase"/>
    <property type="match status" value="1"/>
</dbReference>
<sequence length="273" mass="29283">MPRFTAPDGAAIYYEEAGEGLPVLCLSGLTRNGRDFDIVAPHLPGVRLIRMDYRGRARSDWTGPASYTLPTESQDALALLDHLGIDSAAILGTSRGGLIAMGLALHAPDRLRGAALNDVGPELNTDGLGAIAGYLGQNPPFATLDEAATARVGDPAFPDVSIDRWRQMIGNTTRETPDGLVIDYDPALREAVFGSPPPDPAPDLWPLFDALAAKPLALIWGENSDLLKEETVTRMQTRAPGMILAKVPNRGHTPFLDEPEALAALTTWLEAMR</sequence>
<dbReference type="EC" id="3.1.1.2" evidence="2"/>
<dbReference type="InterPro" id="IPR000073">
    <property type="entry name" value="AB_hydrolase_1"/>
</dbReference>
<feature type="domain" description="AB hydrolase-1" evidence="1">
    <location>
        <begin position="22"/>
        <end position="124"/>
    </location>
</feature>
<dbReference type="PANTHER" id="PTHR43433">
    <property type="entry name" value="HYDROLASE, ALPHA/BETA FOLD FAMILY PROTEIN"/>
    <property type="match status" value="1"/>
</dbReference>
<reference evidence="2 3" key="1">
    <citation type="submission" date="2017-03" db="EMBL/GenBank/DDBJ databases">
        <authorList>
            <person name="Afonso C.L."/>
            <person name="Miller P.J."/>
            <person name="Scott M.A."/>
            <person name="Spackman E."/>
            <person name="Goraichik I."/>
            <person name="Dimitrov K.M."/>
            <person name="Suarez D.L."/>
            <person name="Swayne D.E."/>
        </authorList>
    </citation>
    <scope>NUCLEOTIDE SEQUENCE [LARGE SCALE GENOMIC DNA]</scope>
    <source>
        <strain evidence="2 3">CECT 7751</strain>
    </source>
</reference>
<dbReference type="InterPro" id="IPR029058">
    <property type="entry name" value="AB_hydrolase_fold"/>
</dbReference>
<evidence type="ECO:0000313" key="2">
    <source>
        <dbReference type="EMBL" id="SLN65033.1"/>
    </source>
</evidence>
<dbReference type="InterPro" id="IPR050471">
    <property type="entry name" value="AB_hydrolase"/>
</dbReference>